<name>A0ABV1VUH7_9ACTN</name>
<evidence type="ECO:0008006" key="3">
    <source>
        <dbReference type="Google" id="ProtNLM"/>
    </source>
</evidence>
<organism evidence="1 2">
    <name type="scientific">Streptomyces carpinensis</name>
    <dbReference type="NCBI Taxonomy" id="66369"/>
    <lineage>
        <taxon>Bacteria</taxon>
        <taxon>Bacillati</taxon>
        <taxon>Actinomycetota</taxon>
        <taxon>Actinomycetes</taxon>
        <taxon>Kitasatosporales</taxon>
        <taxon>Streptomycetaceae</taxon>
        <taxon>Streptomyces</taxon>
    </lineage>
</organism>
<protein>
    <recommendedName>
        <fullName evidence="3">Transposase</fullName>
    </recommendedName>
</protein>
<evidence type="ECO:0000313" key="1">
    <source>
        <dbReference type="EMBL" id="MER6975582.1"/>
    </source>
</evidence>
<accession>A0ABV1VUH7</accession>
<reference evidence="1 2" key="1">
    <citation type="submission" date="2024-06" db="EMBL/GenBank/DDBJ databases">
        <title>The Natural Products Discovery Center: Release of the First 8490 Sequenced Strains for Exploring Actinobacteria Biosynthetic Diversity.</title>
        <authorList>
            <person name="Kalkreuter E."/>
            <person name="Kautsar S.A."/>
            <person name="Yang D."/>
            <person name="Bader C.D."/>
            <person name="Teijaro C.N."/>
            <person name="Fluegel L."/>
            <person name="Davis C.M."/>
            <person name="Simpson J.R."/>
            <person name="Lauterbach L."/>
            <person name="Steele A.D."/>
            <person name="Gui C."/>
            <person name="Meng S."/>
            <person name="Li G."/>
            <person name="Viehrig K."/>
            <person name="Ye F."/>
            <person name="Su P."/>
            <person name="Kiefer A.F."/>
            <person name="Nichols A."/>
            <person name="Cepeda A.J."/>
            <person name="Yan W."/>
            <person name="Fan B."/>
            <person name="Jiang Y."/>
            <person name="Adhikari A."/>
            <person name="Zheng C.-J."/>
            <person name="Schuster L."/>
            <person name="Cowan T.M."/>
            <person name="Smanski M.J."/>
            <person name="Chevrette M.G."/>
            <person name="De Carvalho L.P.S."/>
            <person name="Shen B."/>
        </authorList>
    </citation>
    <scope>NUCLEOTIDE SEQUENCE [LARGE SCALE GENOMIC DNA]</scope>
    <source>
        <strain evidence="1 2">NPDC000634</strain>
    </source>
</reference>
<comment type="caution">
    <text evidence="1">The sequence shown here is derived from an EMBL/GenBank/DDBJ whole genome shotgun (WGS) entry which is preliminary data.</text>
</comment>
<keyword evidence="2" id="KW-1185">Reference proteome</keyword>
<evidence type="ECO:0000313" key="2">
    <source>
        <dbReference type="Proteomes" id="UP001458415"/>
    </source>
</evidence>
<dbReference type="EMBL" id="JBEPCU010000003">
    <property type="protein sequence ID" value="MER6975582.1"/>
    <property type="molecule type" value="Genomic_DNA"/>
</dbReference>
<dbReference type="Proteomes" id="UP001458415">
    <property type="component" value="Unassembled WGS sequence"/>
</dbReference>
<proteinExistence type="predicted"/>
<sequence length="43" mass="4769">MTALHVKIDDEWAGIARLPARPPKLSHSELLCLAVMQAMLGFH</sequence>
<gene>
    <name evidence="1" type="ORF">ABT317_00505</name>
</gene>